<keyword evidence="1" id="KW-0805">Transcription regulation</keyword>
<dbReference type="RefSeq" id="WP_218317246.1">
    <property type="nucleotide sequence ID" value="NZ_JAGSPB010000002.1"/>
</dbReference>
<dbReference type="SMART" id="SM00342">
    <property type="entry name" value="HTH_ARAC"/>
    <property type="match status" value="1"/>
</dbReference>
<feature type="domain" description="HTH araC/xylS-type" evidence="4">
    <location>
        <begin position="166"/>
        <end position="265"/>
    </location>
</feature>
<comment type="caution">
    <text evidence="5">The sequence shown here is derived from an EMBL/GenBank/DDBJ whole genome shotgun (WGS) entry which is preliminary data.</text>
</comment>
<dbReference type="PANTHER" id="PTHR46796:SF12">
    <property type="entry name" value="HTH-TYPE DNA-BINDING TRANSCRIPTIONAL ACTIVATOR EUTR"/>
    <property type="match status" value="1"/>
</dbReference>
<proteinExistence type="predicted"/>
<dbReference type="InterPro" id="IPR018060">
    <property type="entry name" value="HTH_AraC"/>
</dbReference>
<sequence length="270" mass="29780">MLATDPNARRNEATGYWGRELCRKAVAKGIFQLHEANAPPEAVNPHGHTHAHIVFVTSGPYVTPITGENGFIDRPVAVLNPPGTYHRDHFVTGRGSFMAIDLNIEGLAENHVRHALSAPVLQFCHRLARDLNAKTAFELEDDLAALATLFECERPQDLDGIPAGIERAFDAIRQSGEPWALTMADLARIADVHPNHLPRAFRTRFGCSPSQMANARQIELCAVAVTACDEPLVDLAARFGFYDQAHMSARFRKAMACSPAQWRLRNRGQG</sequence>
<keyword evidence="3" id="KW-0804">Transcription</keyword>
<evidence type="ECO:0000256" key="3">
    <source>
        <dbReference type="ARBA" id="ARBA00023163"/>
    </source>
</evidence>
<organism evidence="5 6">
    <name type="scientific">Erythrobacter ani</name>
    <dbReference type="NCBI Taxonomy" id="2827235"/>
    <lineage>
        <taxon>Bacteria</taxon>
        <taxon>Pseudomonadati</taxon>
        <taxon>Pseudomonadota</taxon>
        <taxon>Alphaproteobacteria</taxon>
        <taxon>Sphingomonadales</taxon>
        <taxon>Erythrobacteraceae</taxon>
        <taxon>Erythrobacter/Porphyrobacter group</taxon>
        <taxon>Erythrobacter</taxon>
    </lineage>
</organism>
<keyword evidence="2" id="KW-0238">DNA-binding</keyword>
<gene>
    <name evidence="5" type="ORF">KCG45_10865</name>
</gene>
<dbReference type="InterPro" id="IPR050204">
    <property type="entry name" value="AraC_XylS_family_regulators"/>
</dbReference>
<name>A0ABS6SNS7_9SPHN</name>
<dbReference type="Pfam" id="PF12833">
    <property type="entry name" value="HTH_18"/>
    <property type="match status" value="1"/>
</dbReference>
<evidence type="ECO:0000256" key="1">
    <source>
        <dbReference type="ARBA" id="ARBA00023015"/>
    </source>
</evidence>
<reference evidence="5 6" key="1">
    <citation type="submission" date="2021-04" db="EMBL/GenBank/DDBJ databases">
        <authorList>
            <person name="Pira H."/>
            <person name="Risdian C."/>
            <person name="Wink J."/>
        </authorList>
    </citation>
    <scope>NUCLEOTIDE SEQUENCE [LARGE SCALE GENOMIC DNA]</scope>
    <source>
        <strain evidence="5 6">WH131</strain>
    </source>
</reference>
<protein>
    <submittedName>
        <fullName evidence="5">Helix-turn-helix transcriptional regulator</fullName>
    </submittedName>
</protein>
<dbReference type="Proteomes" id="UP000699975">
    <property type="component" value="Unassembled WGS sequence"/>
</dbReference>
<evidence type="ECO:0000313" key="5">
    <source>
        <dbReference type="EMBL" id="MBV7266680.1"/>
    </source>
</evidence>
<accession>A0ABS6SNS7</accession>
<dbReference type="EMBL" id="JAGSPB010000002">
    <property type="protein sequence ID" value="MBV7266680.1"/>
    <property type="molecule type" value="Genomic_DNA"/>
</dbReference>
<keyword evidence="6" id="KW-1185">Reference proteome</keyword>
<evidence type="ECO:0000313" key="6">
    <source>
        <dbReference type="Proteomes" id="UP000699975"/>
    </source>
</evidence>
<evidence type="ECO:0000259" key="4">
    <source>
        <dbReference type="PROSITE" id="PS01124"/>
    </source>
</evidence>
<dbReference type="PANTHER" id="PTHR46796">
    <property type="entry name" value="HTH-TYPE TRANSCRIPTIONAL ACTIVATOR RHAS-RELATED"/>
    <property type="match status" value="1"/>
</dbReference>
<dbReference type="PROSITE" id="PS01124">
    <property type="entry name" value="HTH_ARAC_FAMILY_2"/>
    <property type="match status" value="1"/>
</dbReference>
<evidence type="ECO:0000256" key="2">
    <source>
        <dbReference type="ARBA" id="ARBA00023125"/>
    </source>
</evidence>